<keyword evidence="4 8" id="KW-0812">Transmembrane</keyword>
<dbReference type="Pfam" id="PF07715">
    <property type="entry name" value="Plug"/>
    <property type="match status" value="1"/>
</dbReference>
<dbReference type="InterPro" id="IPR012910">
    <property type="entry name" value="Plug_dom"/>
</dbReference>
<dbReference type="InterPro" id="IPR023997">
    <property type="entry name" value="TonB-dep_OMP_SusC/RagA_CS"/>
</dbReference>
<protein>
    <submittedName>
        <fullName evidence="10">TonB-linked outer membrane protein, SusC/RagA family</fullName>
    </submittedName>
</protein>
<evidence type="ECO:0000313" key="10">
    <source>
        <dbReference type="EMBL" id="SMO62516.1"/>
    </source>
</evidence>
<dbReference type="InterPro" id="IPR039426">
    <property type="entry name" value="TonB-dep_rcpt-like"/>
</dbReference>
<evidence type="ECO:0000256" key="8">
    <source>
        <dbReference type="PROSITE-ProRule" id="PRU01360"/>
    </source>
</evidence>
<dbReference type="GO" id="GO:0015344">
    <property type="term" value="F:siderophore uptake transmembrane transporter activity"/>
    <property type="evidence" value="ECO:0007669"/>
    <property type="project" value="TreeGrafter"/>
</dbReference>
<dbReference type="Proteomes" id="UP000320300">
    <property type="component" value="Unassembled WGS sequence"/>
</dbReference>
<dbReference type="GO" id="GO:0009279">
    <property type="term" value="C:cell outer membrane"/>
    <property type="evidence" value="ECO:0007669"/>
    <property type="project" value="UniProtKB-SubCell"/>
</dbReference>
<evidence type="ECO:0000256" key="2">
    <source>
        <dbReference type="ARBA" id="ARBA00022448"/>
    </source>
</evidence>
<organism evidence="10 11">
    <name type="scientific">Pedobacter westerhofensis</name>
    <dbReference type="NCBI Taxonomy" id="425512"/>
    <lineage>
        <taxon>Bacteria</taxon>
        <taxon>Pseudomonadati</taxon>
        <taxon>Bacteroidota</taxon>
        <taxon>Sphingobacteriia</taxon>
        <taxon>Sphingobacteriales</taxon>
        <taxon>Sphingobacteriaceae</taxon>
        <taxon>Pedobacter</taxon>
    </lineage>
</organism>
<dbReference type="PANTHER" id="PTHR30069:SF29">
    <property type="entry name" value="HEMOGLOBIN AND HEMOGLOBIN-HAPTOGLOBIN-BINDING PROTEIN 1-RELATED"/>
    <property type="match status" value="1"/>
</dbReference>
<name>A0A521CSW5_9SPHI</name>
<evidence type="ECO:0000256" key="4">
    <source>
        <dbReference type="ARBA" id="ARBA00022692"/>
    </source>
</evidence>
<reference evidence="10 11" key="1">
    <citation type="submission" date="2017-05" db="EMBL/GenBank/DDBJ databases">
        <authorList>
            <person name="Varghese N."/>
            <person name="Submissions S."/>
        </authorList>
    </citation>
    <scope>NUCLEOTIDE SEQUENCE [LARGE SCALE GENOMIC DNA]</scope>
    <source>
        <strain evidence="10 11">DSM 19036</strain>
    </source>
</reference>
<comment type="subcellular location">
    <subcellularLocation>
        <location evidence="1 8">Cell outer membrane</location>
        <topology evidence="1 8">Multi-pass membrane protein</topology>
    </subcellularLocation>
</comment>
<evidence type="ECO:0000256" key="5">
    <source>
        <dbReference type="ARBA" id="ARBA00022729"/>
    </source>
</evidence>
<keyword evidence="6 8" id="KW-0472">Membrane</keyword>
<evidence type="ECO:0000256" key="7">
    <source>
        <dbReference type="ARBA" id="ARBA00023237"/>
    </source>
</evidence>
<dbReference type="Gene3D" id="2.170.130.10">
    <property type="entry name" value="TonB-dependent receptor, plug domain"/>
    <property type="match status" value="1"/>
</dbReference>
<keyword evidence="5" id="KW-0732">Signal</keyword>
<evidence type="ECO:0000256" key="1">
    <source>
        <dbReference type="ARBA" id="ARBA00004571"/>
    </source>
</evidence>
<evidence type="ECO:0000256" key="6">
    <source>
        <dbReference type="ARBA" id="ARBA00023136"/>
    </source>
</evidence>
<keyword evidence="7 8" id="KW-0998">Cell outer membrane</keyword>
<gene>
    <name evidence="10" type="ORF">SAMN06265348_104177</name>
</gene>
<evidence type="ECO:0000259" key="9">
    <source>
        <dbReference type="Pfam" id="PF07715"/>
    </source>
</evidence>
<accession>A0A521CSW5</accession>
<dbReference type="Gene3D" id="2.60.40.1120">
    <property type="entry name" value="Carboxypeptidase-like, regulatory domain"/>
    <property type="match status" value="1"/>
</dbReference>
<dbReference type="NCBIfam" id="TIGR04056">
    <property type="entry name" value="OMP_RagA_SusC"/>
    <property type="match status" value="1"/>
</dbReference>
<dbReference type="InterPro" id="IPR023996">
    <property type="entry name" value="TonB-dep_OMP_SusC/RagA"/>
</dbReference>
<keyword evidence="3 8" id="KW-1134">Transmembrane beta strand</keyword>
<dbReference type="SUPFAM" id="SSF49464">
    <property type="entry name" value="Carboxypeptidase regulatory domain-like"/>
    <property type="match status" value="1"/>
</dbReference>
<dbReference type="GO" id="GO:0044718">
    <property type="term" value="P:siderophore transmembrane transport"/>
    <property type="evidence" value="ECO:0007669"/>
    <property type="project" value="TreeGrafter"/>
</dbReference>
<dbReference type="EMBL" id="FXTN01000004">
    <property type="protein sequence ID" value="SMO62516.1"/>
    <property type="molecule type" value="Genomic_DNA"/>
</dbReference>
<dbReference type="InterPro" id="IPR036942">
    <property type="entry name" value="Beta-barrel_TonB_sf"/>
</dbReference>
<comment type="similarity">
    <text evidence="8">Belongs to the TonB-dependent receptor family.</text>
</comment>
<dbReference type="Pfam" id="PF13715">
    <property type="entry name" value="CarbopepD_reg_2"/>
    <property type="match status" value="1"/>
</dbReference>
<dbReference type="AlphaFoldDB" id="A0A521CSW5"/>
<keyword evidence="2 8" id="KW-0813">Transport</keyword>
<proteinExistence type="inferred from homology"/>
<dbReference type="SUPFAM" id="SSF56935">
    <property type="entry name" value="Porins"/>
    <property type="match status" value="1"/>
</dbReference>
<dbReference type="InterPro" id="IPR037066">
    <property type="entry name" value="Plug_dom_sf"/>
</dbReference>
<dbReference type="PROSITE" id="PS52016">
    <property type="entry name" value="TONB_DEPENDENT_REC_3"/>
    <property type="match status" value="1"/>
</dbReference>
<dbReference type="Gene3D" id="2.40.170.20">
    <property type="entry name" value="TonB-dependent receptor, beta-barrel domain"/>
    <property type="match status" value="1"/>
</dbReference>
<keyword evidence="11" id="KW-1185">Reference proteome</keyword>
<evidence type="ECO:0000256" key="3">
    <source>
        <dbReference type="ARBA" id="ARBA00022452"/>
    </source>
</evidence>
<dbReference type="NCBIfam" id="TIGR04057">
    <property type="entry name" value="SusC_RagA_signa"/>
    <property type="match status" value="1"/>
</dbReference>
<dbReference type="InterPro" id="IPR008969">
    <property type="entry name" value="CarboxyPept-like_regulatory"/>
</dbReference>
<dbReference type="PANTHER" id="PTHR30069">
    <property type="entry name" value="TONB-DEPENDENT OUTER MEMBRANE RECEPTOR"/>
    <property type="match status" value="1"/>
</dbReference>
<feature type="domain" description="TonB-dependent receptor plug" evidence="9">
    <location>
        <begin position="231"/>
        <end position="332"/>
    </location>
</feature>
<dbReference type="OrthoDB" id="9768177at2"/>
<evidence type="ECO:0000313" key="11">
    <source>
        <dbReference type="Proteomes" id="UP000320300"/>
    </source>
</evidence>
<sequence length="1158" mass="128406">MYKKITELLFRRDSCVYSNFFLKMKLTFLLLLIAILQLEAKTYAQKITVIADKATVTDVIAQIRKQTDFDFLYNNSTLKESRPITVEARNMDLTKVLELCFSGQPFDYIIRNKTILILEKAERKPLRGLPRDTRVQKVSGSVKDSATGEGLKGVTVNVEGTGIGTFTDAQGSFTINIPGPASVLVFSYIGYEPQKVTAGSQTSIEVKLLKTDTKLDEVVVVGYGTRAKGAITGAISTVKAEVFENRPVTNSFDALQGTIPGLTITKASGQPGGGNFDLKVRGNSSINGNSPLILIDGVPGNINTINTNDIAEVTVLKDAAAAIYGARAGDGVIIVTTKRGKKGPPEVTYTSNVGIKTPTYLRKIMNTLQYAEFADEGLRNVGLPGFAPEVFEKIRANAAPDLGQGWNYGVTNYPGFYGYTDWNKAIYKSSSQQIHNVAISGGTETNNYLVSVGYKRDNGILKFGENKSDGYNLRLNYDFRLSSKLAIETRTNFDNTATVTPTLLGSALTNVTRQFPYQPVYNPLGQFYGYQGYENPAQYLEEGGSRNSNFSRFGTNFKVDYTVIPGLKLTGQAAVRIDYNNDKEIHPTLTRYNYAGGVQDIRNTPNSAIYDNGKTLNKLYQIYLDYNKQFGAKHHINFTGGASLEQTNYEFQSTTGYNFPNNELFTLNLADRTKVEYADFTGNLNDQALGSYFGRFSYSFQNKLIVDLTARADGSSKFAPEKRWSAVFPSAALAYNLSEESFIKSMKIFDLVKLRVSYGRMGNQEIGALGLYDYIPLINQVKDGNGNIVVYPIGSPNAGLTGVNANPASADRTWETIINKNIGIDLAILRSRLSFSFDYYNKINNDMLVNVAVPATFGATPPSTNQGKLVTKGFETSMIWKDQINNFRYSVSLQVSDSRNKLVELKNTDNYQEGLNQYRQGYAIYSYFGYVYDGIIKTQDQLNAYKQLQGVPARISIGDVMYKDVDGDGKLTAFGDKSKGLAGDMVYLGNVNPRYTFSSNITMGYKQFDLQVFLQGVGKRDVIYEGNIRTPNTFYWPSLAYFSGKTYSPDRPDAEFPRYLPGNLGYDDVSSYDYRSSTKTIQSVAYLRFKVITLGYNLPDAVARAIRMKSARIYLSGQDLFTISKGTLGGNFDPEDGYRNEGTYPFNKVYSMGLSVKF</sequence>